<feature type="compositionally biased region" description="Basic and acidic residues" evidence="1">
    <location>
        <begin position="28"/>
        <end position="37"/>
    </location>
</feature>
<feature type="compositionally biased region" description="Basic and acidic residues" evidence="1">
    <location>
        <begin position="482"/>
        <end position="492"/>
    </location>
</feature>
<gene>
    <name evidence="3" type="primary">LOC121502398</name>
</gene>
<feature type="compositionally biased region" description="Polar residues" evidence="1">
    <location>
        <begin position="52"/>
        <end position="64"/>
    </location>
</feature>
<feature type="region of interest" description="Disordered" evidence="1">
    <location>
        <begin position="1299"/>
        <end position="1327"/>
    </location>
</feature>
<feature type="region of interest" description="Disordered" evidence="1">
    <location>
        <begin position="815"/>
        <end position="835"/>
    </location>
</feature>
<feature type="region of interest" description="Disordered" evidence="1">
    <location>
        <begin position="732"/>
        <end position="753"/>
    </location>
</feature>
<organism evidence="2 3">
    <name type="scientific">Drosophila kikkawai</name>
    <name type="common">Fruit fly</name>
    <dbReference type="NCBI Taxonomy" id="30033"/>
    <lineage>
        <taxon>Eukaryota</taxon>
        <taxon>Metazoa</taxon>
        <taxon>Ecdysozoa</taxon>
        <taxon>Arthropoda</taxon>
        <taxon>Hexapoda</taxon>
        <taxon>Insecta</taxon>
        <taxon>Pterygota</taxon>
        <taxon>Neoptera</taxon>
        <taxon>Endopterygota</taxon>
        <taxon>Diptera</taxon>
        <taxon>Brachycera</taxon>
        <taxon>Muscomorpha</taxon>
        <taxon>Ephydroidea</taxon>
        <taxon>Drosophilidae</taxon>
        <taxon>Drosophila</taxon>
        <taxon>Sophophora</taxon>
    </lineage>
</organism>
<evidence type="ECO:0000313" key="3">
    <source>
        <dbReference type="RefSeq" id="XP_041631763.1"/>
    </source>
</evidence>
<feature type="compositionally biased region" description="Basic and acidic residues" evidence="1">
    <location>
        <begin position="1622"/>
        <end position="1631"/>
    </location>
</feature>
<reference evidence="2" key="1">
    <citation type="submission" date="2025-05" db="UniProtKB">
        <authorList>
            <consortium name="RefSeq"/>
        </authorList>
    </citation>
    <scope>NUCLEOTIDE SEQUENCE [LARGE SCALE GENOMIC DNA]</scope>
    <source>
        <strain evidence="2">14028-0561.14</strain>
    </source>
</reference>
<feature type="region of interest" description="Disordered" evidence="1">
    <location>
        <begin position="24"/>
        <end position="135"/>
    </location>
</feature>
<sequence>MTTSQIKRRRTVQQTLLRRACQTQGFDKSQDAVEYSDRNQNGETDSKVVLSSGPTQERPSSRTVGTLRRVPAAGTPAQPASGERKTAGKITGCENLRKALSSSRKPKPNDYNRNVSGQRSGSTSRGSTRSRNSSCAYPSKWLVNVSREEAMDPNSKGSLDEITNCSLLNQTPYDHNLNTPLKLVNSCQCPMKNKTRQRIYKSANVSGAQTPAPTQSSSRNHSSGGRTNPRIGSSQSSGVRLKCRVYSGEEDRQNVCPSKSNSEISNSSKCKLNCPGVTFKNYGGYSPSETECDTTVENNQCQCSNSYLTKIDKVSKPPNMYENPEVWSLEMSSATQIQEQKWVDEDGHSVIVTLSDYNSTDERKSSTDRCTCKCCSKKPRRDRDSHCKCSSKTTRRKCPSKDEKVYRCSRRTRDASTSWSRNSSPLASSDCSENDYKSSCKMHHVKITNLCCERKSPKEKSCPKRKTCSDYGYIPTECKTDTTKNKRQDTEHGIGGTSRDSTNCPHRSRPPGHSYTMEFGRGCYRTGNCEREACEMEYECKPSEAISSRKCTEAVTQTSEIIMTEICSPNHVQGSLEKNRCSQLSSIRKQAMNTSVHHCTKGTSCERELNVQYLHLEKNGSVSLKQEQFKSEQKSKPNQQTNSLIFESNQKEIHLGRGNSLNSACPPCMQELPPSCHSCQQGLSNLYQQHDYHKQYENLSDQDIKNSSSSTESSHKEAKYCKCTTRNQCKKSRKSSSKSRSRNRSSSARRNRTVEEEDCSNDTLYYTKGTKSYECCNCKILDQKEDQCDVIKILSILQKTVAGLENEIRKGKGKGYESCRSSGNGSQPKRLKTPVDSWEKYGQTINIAHKSRSTPLCQQELSPSCPPCQDEAATSTPTCKQELCPSPPPCKQDQSLTCPPCQEELSPSTPPCQEEVSSSCQKESASNQPFQQELPPAGPPCQQGLFQQHIHRPGFPSPNQFSQAYNEAVPVTFEGPINPYPTNSPYKNEMNPADVYLERKDLPLFYNWNPPNQENLNISHRNTPDLGTASGSPRTEPNYPSAIRERKAPLYPSINDPERILLNADWFGNNHQSVVGPGNPLTRSKLTERRYGKCSMIQIRNQNPSNRGRVTFQEHDHEFSRCSRAASNESIDSIQYCCCCCGERETGLAKRRHKSPCKCQQYSQEVYYKDPEIRSCSSSRTKRNRKEIDFEVCELPGRLKRAPKITILCNNPNCPGKLKRALAVPCEISDSQCSIVVGSSIELCENPYCTENRRKLWQCGGLENYTEYEKEENSFEEAATDTSHEDLPSRQRVIFTDVTNKKTRSDSGQTDRFDDDSTKSRKHISKKRYHRYVPVDKMPINIVPEVQPLSCTRNRHNPYLIANPLLNSYDKHILNNFQKDKIEKSKDREFVKVDCRRKTQTPPRDYHYSYSKKAAKENVRKRPSSRQPPSYECDECKSITKSSACSCSKKSPKERTKPNQMMIRPPRETNCLDNPRSSPSTTSECEYLCCKQRQIPRCQRVQPVDCCCNASHILEKERRRNCEPTTSKSSGLTLVKRKEKLPPPKKEEKSKKERGKNVERNTSKSSGFFCFKKKEKLPPPKNAEKLKKETGKNVDQTTSKSSVFFCFKKKEQPPPPKSSEGSSKKDKKDSQSPRTNSKSSVLLCFKKKEKNPSQSENYDKKERRRNVKKEKDSQSEETKSKSSGLLCFKKKEKPPPEQSENYGKKERHKNFKNEKDSQSQKPKSKSSGLFCFKNKEKHPAPKSDAKDSQKERHRNFENENESQCEETKSKSSGLVCFKKKKKPEQICCKEEIGKYVEKETEPSKECEKRPSWSTEFLVCRRNSRKKDKNVIQQCEDTSEKPEKTKKPSLPKYFSCFRGPKTQKEGNRTEECSCCEDQPNHPCGQEQHANEEVKVLYDSSYRFNQESCSCVEIKQITYCYNSPQEVGAQEKSASSRLGNKDRQNECANGFYKIVQ</sequence>
<dbReference type="RefSeq" id="XP_041631763.1">
    <property type="nucleotide sequence ID" value="XM_041775829.2"/>
</dbReference>
<name>A0ABM3C6A1_DROKI</name>
<feature type="region of interest" description="Disordered" evidence="1">
    <location>
        <begin position="1823"/>
        <end position="1846"/>
    </location>
</feature>
<feature type="compositionally biased region" description="Basic and acidic residues" evidence="1">
    <location>
        <begin position="1733"/>
        <end position="1757"/>
    </location>
</feature>
<keyword evidence="2" id="KW-1185">Reference proteome</keyword>
<feature type="compositionally biased region" description="Basic and acidic residues" evidence="1">
    <location>
        <begin position="1669"/>
        <end position="1680"/>
    </location>
</feature>
<reference evidence="3" key="2">
    <citation type="submission" date="2025-08" db="UniProtKB">
        <authorList>
            <consortium name="RefSeq"/>
        </authorList>
    </citation>
    <scope>IDENTIFICATION</scope>
    <source>
        <strain evidence="3">14028-0561.14</strain>
        <tissue evidence="3">Whole fly</tissue>
    </source>
</reference>
<dbReference type="Proteomes" id="UP001652661">
    <property type="component" value="Chromosome 2L"/>
</dbReference>
<feature type="compositionally biased region" description="Low complexity" evidence="1">
    <location>
        <begin position="116"/>
        <end position="134"/>
    </location>
</feature>
<feature type="compositionally biased region" description="Basic and acidic residues" evidence="1">
    <location>
        <begin position="1540"/>
        <end position="1562"/>
    </location>
</feature>
<proteinExistence type="predicted"/>
<feature type="region of interest" description="Disordered" evidence="1">
    <location>
        <begin position="1401"/>
        <end position="1433"/>
    </location>
</feature>
<feature type="region of interest" description="Disordered" evidence="1">
    <location>
        <begin position="204"/>
        <end position="240"/>
    </location>
</feature>
<feature type="compositionally biased region" description="Basic and acidic residues" evidence="1">
    <location>
        <begin position="1299"/>
        <end position="1319"/>
    </location>
</feature>
<feature type="region of interest" description="Disordered" evidence="1">
    <location>
        <begin position="1519"/>
        <end position="1772"/>
    </location>
</feature>
<feature type="compositionally biased region" description="Polar residues" evidence="1">
    <location>
        <begin position="1471"/>
        <end position="1483"/>
    </location>
</feature>
<feature type="region of interest" description="Disordered" evidence="1">
    <location>
        <begin position="1445"/>
        <end position="1483"/>
    </location>
</feature>
<feature type="region of interest" description="Disordered" evidence="1">
    <location>
        <begin position="482"/>
        <end position="511"/>
    </location>
</feature>
<feature type="compositionally biased region" description="Basic and acidic residues" evidence="1">
    <location>
        <begin position="1576"/>
        <end position="1592"/>
    </location>
</feature>
<feature type="compositionally biased region" description="Polar residues" evidence="1">
    <location>
        <begin position="204"/>
        <end position="238"/>
    </location>
</feature>
<evidence type="ECO:0000256" key="1">
    <source>
        <dbReference type="SAM" id="MobiDB-lite"/>
    </source>
</evidence>
<dbReference type="GeneID" id="121502398"/>
<feature type="compositionally biased region" description="Basic residues" evidence="1">
    <location>
        <begin position="732"/>
        <end position="751"/>
    </location>
</feature>
<feature type="compositionally biased region" description="Polar residues" evidence="1">
    <location>
        <begin position="1523"/>
        <end position="1532"/>
    </location>
</feature>
<evidence type="ECO:0000313" key="2">
    <source>
        <dbReference type="Proteomes" id="UP001652661"/>
    </source>
</evidence>
<feature type="region of interest" description="Disordered" evidence="1">
    <location>
        <begin position="1015"/>
        <end position="1040"/>
    </location>
</feature>
<protein>
    <submittedName>
        <fullName evidence="3">Uncharacterized protein isoform X1</fullName>
    </submittedName>
</protein>
<accession>A0ABM3C6A1</accession>